<evidence type="ECO:0000313" key="3">
    <source>
        <dbReference type="EMBL" id="MTI28930.1"/>
    </source>
</evidence>
<evidence type="ECO:0008006" key="5">
    <source>
        <dbReference type="Google" id="ProtNLM"/>
    </source>
</evidence>
<dbReference type="InterPro" id="IPR045828">
    <property type="entry name" value="PKD_Bacteroidetes"/>
</dbReference>
<feature type="domain" description="PKD-like" evidence="1">
    <location>
        <begin position="2240"/>
        <end position="2334"/>
    </location>
</feature>
<reference evidence="3 4" key="1">
    <citation type="submission" date="2019-02" db="EMBL/GenBank/DDBJ databases">
        <authorList>
            <person name="Goldberg S.R."/>
            <person name="Haltli B.A."/>
            <person name="Correa H."/>
            <person name="Russell K.G."/>
        </authorList>
    </citation>
    <scope>NUCLEOTIDE SEQUENCE [LARGE SCALE GENOMIC DNA]</scope>
    <source>
        <strain evidence="3 4">JCM 16186</strain>
    </source>
</reference>
<feature type="domain" description="PKD-like" evidence="1">
    <location>
        <begin position="2137"/>
        <end position="2230"/>
    </location>
</feature>
<feature type="domain" description="PKD-like" evidence="1">
    <location>
        <begin position="3176"/>
        <end position="3270"/>
    </location>
</feature>
<feature type="domain" description="PKD-like" evidence="1">
    <location>
        <begin position="2656"/>
        <end position="2750"/>
    </location>
</feature>
<feature type="domain" description="PKD-like" evidence="1">
    <location>
        <begin position="3072"/>
        <end position="3166"/>
    </location>
</feature>
<comment type="caution">
    <text evidence="3">The sequence shown here is derived from an EMBL/GenBank/DDBJ whole genome shotgun (WGS) entry which is preliminary data.</text>
</comment>
<feature type="domain" description="PKD-like" evidence="1">
    <location>
        <begin position="1926"/>
        <end position="2022"/>
    </location>
</feature>
<feature type="domain" description="PKD-like" evidence="1">
    <location>
        <begin position="2864"/>
        <end position="2958"/>
    </location>
</feature>
<protein>
    <recommendedName>
        <fullName evidence="5">Gliding motility-associated C-terminal domain-containing protein</fullName>
    </recommendedName>
</protein>
<feature type="domain" description="PKD-like" evidence="1">
    <location>
        <begin position="2968"/>
        <end position="3062"/>
    </location>
</feature>
<evidence type="ECO:0000313" key="4">
    <source>
        <dbReference type="Proteomes" id="UP000798808"/>
    </source>
</evidence>
<feature type="domain" description="PKD-like" evidence="2">
    <location>
        <begin position="1736"/>
        <end position="1808"/>
    </location>
</feature>
<name>A0ABW9RYP3_9BACT</name>
<feature type="domain" description="PKD-like" evidence="1">
    <location>
        <begin position="2760"/>
        <end position="2854"/>
    </location>
</feature>
<gene>
    <name evidence="3" type="ORF">E1163_28475</name>
</gene>
<sequence length="3686" mass="383295">MKVVYKLTSHLFLLVLLILAGFDGFAGFRDNCEEPLSANSYNELNLYSASVDFTPGSLFAGFARTSSWLRASMNEAGTIYFALYSSNPGTLTANQIRIDALNLGGVTASRIRGQAETFSAADTPDNPSFPGTPYTGARFTGLTNNTTYYYAMVAFDVGDVNAGTVVQGSDATAAQNCSVAFPNSGQAGSDVNVCGPRQVQFNLVLTGIDYEDPYTLSYLYYFDYENSGFGTPTIVSPTLDNPSELNVSSQSWSASANYTFPDNGTDCSYLTRAHLRYTDSGVICTSVFQEQTYEVFDDLANGALGQIDITDPLEGDDEIEVCEGESVTVTFNNESTVNCVSPIEVDKKNTRIRWYQYIYGVNSGDSDFLADVEVDATADGEGIQSSFPYAGPIKVLSSPVDENTPLPGTYDINVLPTNVYAPSGKRFVVRLRMWNVCNPYDDTPGPEFPITNLTPSSGDLADGDEAPITDDATIVLVQQPPVAVAVDKEICNGGVLPNFEVTVPAPGTFDIINWYDDDPSAGGNLITTNTSTTLSASSGGVNNSTTAGQYTVWVSYQRPTTGVGTVCTSEPIPTSIYIREDLVQPDAISGSSEICNGTNNVSFSLPTPAAPTAIGGITEYEWSTTGGSGVNLNATTGQSITANFNLGGSFSSVTRTIRVRRKYSTAPDCYSNYRNFTVTIYNTTLGGIINSDNVICEGESTGVLTLTGHRGDVVRWERQVNNGGFVDIGNAGNTSFQETLVAEGTYDYRAIIENGVCTTETSADATITVNPVPVKPTITEVGDGTNICADGSQTILQSDNTDGDADEYAWFKDPDLSTPIQQNTSNQLVLDLVSESGRYYVQTIGIDPTNCESQLSDPIDIVINPLPTATIAGGGSVCAGNPAPPAVVTLTGTGPYNITYTRDGVPATVNGITSPYTIPGSTSVVDGLDDTYEITSVTDLGTSINCTVTSPSANITGSATIAVSAVAPPAIESVTVETAVCDDGASTDAPDIIIDLSPDDNTQQYDITYNINGGSSIVITNQPVDALGVFRIQPDYTADLGGTPGTYSYEITSIVNVTSSCTATGLPSGPHNVIINPRPADPTNPVDAIACSTDLTGATLSVDAPPAGNIIHWYQDAALTVDADPAFGTVSGAQGELFTPSSTTTATFYAVVESNTAPTNCESLNAVSVVHTQDLAPSSADADADDDLTLLETCTDQITLGAVPADNGGSGIWTYSGLLFYEDFESSANGTIVDNDQFGWSRNTNSLSLDADTHFEVRNNYFEARDLDGIDVDWISNDIDISGVTNIDVSVDVAEAGVHEGADHIEIYYQIDANPIQLIASVNNNFSTPDGAFVNLSGSLVSGGGSALKIIVRVQNSANDEFLRFDNVVVRDQSANTLSFSNISDENAVVSGLPVGTTTLTWTVSSALGVCSPTSQTVDVIRNPLPVANDPLPELCEELPQSSNIVTGVDLTAYNDQITGIVGSTGRIVQFFTDPPPVNLIADPTNVDVSNGTIIYTRVTDTGTSANTSCEQDGAITFTVHTLPDAIDQGATNSETVFCEETVGSGDKDDIDLTTLNDNVTNNSADRTVEWFVDPGGVVTVPSDLTGFEIISPADTDVDDVQDGDIFYAVITDNNTLCQDIAAVEFTINPRPVDNSIITPDNTTPASYTICKSSNIQIFQVDDALNPGSTYSWSVPTGTGEFVQVGGSNDFFVLLRFPNEVLAPGLPVTVTETSADGCVGNTNTIMIIVDDAPAKPIIAGDSEVCTGQQNVVYSITAPTGGSTYTWNVPGTLGSIVSGQGTDEIVVNIGTATGNITVTETSSAGCTSPAADPFAVTVNPRPVMTSSNAEEICSGGAVNSVLTFTSSIPGSTFAWEVISKTGPIGGASVGQTGAGNITQVLTNTSGAVGSVTYEVTPTSPDNCDGNTQVVVITVNPEPVGQDDLELYCSDVPLNYNIQVDNINGLGNSLASEFTYTVISSDPGNVPAGADRAVASGDPITDTYTNTGATNVDITYTITPFETTSGSGCQGADFDVVFRIRPEPVMDPALSALEVCSDEILNLTLATNGTSIAADRYDVSLVSQDANLIGTPTTGANLSATALVNNSFENTSSTDGTIIYRVIPKSPVASGDCSGDAFDITVTVAPEPVMDPALSTLRLCSDEPLNLTLSTNGTSITADRYDIALISQSTNLTGTASTGSDLSANALAGDSFENVSNTSGAVVYRIVPKSAVADGDCSGDAFDITVTVDPEPVMDPALAAITICSDEILNLTLATNGTSVAADRFDVSLLSQDANLTGTPTVGVDLPANVLVNDSFENVSNTSGDVVYRIIPKSAVASGDCLGDPFNITVTVDPKPVVDPALVTWEVCSDEILNLTLNTDGSSVVADRYDVILVSQSPNVIGTPTTGVDLTPTALVNDNFRNVSASSGNVIYRVTPKSAAADGNCIGETFDITVTVNPEPAIHPALSSLNVCSDDLLNITLTTNGTSVAADRYDISVISQDPNLAGTPTAGVDLADNALANDTYENISGTSGNVIYQVIPKSAAADGNCLGDAFTITVTVDPEPVIDPALAIQTICSGDVLGVTLATNGTSVSADRYDVALISQDANVSGTPTMGSNLNANALVNDAFENISGTSGNVVYRITPKSAVADGNCTGDAFDITVVVNPEPVMEPSLATLTICSEDLLGINLTTNGTSIGADRFDIDLVSQDANLNGTPTTGPDLSANAISNDLFENVSNTSGEVIYRVTPKSSVADGDCVGDPFIITVTVDPEPVMDPTLSALTVCSDEILNLTLATNGTSIAADRYDIGLVSQDVFITGTPSTGSDQPANALINDSFENLTNTTGTVVYRITPKSAAADGDCTGNSFDITVTVQPEPSVDPALANTTICSDEPLGVVLTTAAGSIGADRYDIALVSQDANLIGGATTGSDLTANAIATDSYENTSNTSGDVVYRITPKSAAANGNCTGDPFDITITINPEPVIDPALATLTVCSDEVLNLTLATNGTSIGADRYDITVISKDANLTGTPTTGTDMAANAIVNDSYQNVSNLPGNIIYSITPKSAAADGDCTGNPFNITVTVNPEPVINPALATATVCSDEALNLTLNTNGISIGADRYDISLISQDANLSGSPTVGPDLAANALVNDSYENLSATPGNVVYSVVPKSSAANGDCTGDAFTITVTVDPEPVVDPALSTLAVCSDEPLNLTLATNGTSIGADRYDIIMVSQDVNLTGTATVGANLAANALAGDSFENLTNIPRNVVYEVTPKSAAADGDCTGDPFNITVTIQPEPVVDPSLSSLTVCSDEILNLTLFTTITSIGADRYDIALISQDANVIGTPTTGPDMAANSLINDNFENTSATPGTVVYEITPKSSAANGDCTGDPFNITVTVNPEPVVDPALATLDVCSDEPLSLTLTTNGSSVGADRYNIILLSQDANVSGTATTGTDSAPAALVNDSFENVSSTTGNVVYQVTPISSAADGDCVGDPFVITVTVHPEPVMDPVLAATTVCSDEPLNLTLTTNGTSIAADRYDITLVSQDAFITGTATAGSDQPANALVNDSFENLTNTAGTVVYQVTPKSSAADGDCIGDPFTITVTVDPEPVVDPALANITVCSDELLSFNLATSSTSISANRYDVILISQDANVIGTPTVGANVSANALFNDSFENTSNTQVLLCIRLHQKVLRQMVIVQEIHLTLPLLLTLNR</sequence>
<feature type="domain" description="PKD-like" evidence="1">
    <location>
        <begin position="3488"/>
        <end position="3582"/>
    </location>
</feature>
<feature type="domain" description="PKD-like" evidence="1">
    <location>
        <begin position="2551"/>
        <end position="2646"/>
    </location>
</feature>
<evidence type="ECO:0000259" key="2">
    <source>
        <dbReference type="Pfam" id="PF19408"/>
    </source>
</evidence>
<feature type="domain" description="PKD-like" evidence="1">
    <location>
        <begin position="3385"/>
        <end position="3478"/>
    </location>
</feature>
<feature type="domain" description="PKD-like" evidence="1">
    <location>
        <begin position="3280"/>
        <end position="3374"/>
    </location>
</feature>
<dbReference type="Pfam" id="PF19406">
    <property type="entry name" value="PKD_5"/>
    <property type="match status" value="17"/>
</dbReference>
<dbReference type="Pfam" id="PF19408">
    <property type="entry name" value="PKD_6"/>
    <property type="match status" value="1"/>
</dbReference>
<proteinExistence type="predicted"/>
<keyword evidence="4" id="KW-1185">Reference proteome</keyword>
<dbReference type="RefSeq" id="WP_155176930.1">
    <property type="nucleotide sequence ID" value="NZ_SMLW01000675.1"/>
</dbReference>
<organism evidence="3 4">
    <name type="scientific">Fulvivirga kasyanovii</name>
    <dbReference type="NCBI Taxonomy" id="396812"/>
    <lineage>
        <taxon>Bacteria</taxon>
        <taxon>Pseudomonadati</taxon>
        <taxon>Bacteroidota</taxon>
        <taxon>Cytophagia</taxon>
        <taxon>Cytophagales</taxon>
        <taxon>Fulvivirgaceae</taxon>
        <taxon>Fulvivirga</taxon>
    </lineage>
</organism>
<accession>A0ABW9RYP3</accession>
<feature type="domain" description="PKD-like" evidence="1">
    <location>
        <begin position="2344"/>
        <end position="2438"/>
    </location>
</feature>
<feature type="domain" description="PKD-like" evidence="1">
    <location>
        <begin position="2448"/>
        <end position="2542"/>
    </location>
</feature>
<dbReference type="EMBL" id="SMLW01000675">
    <property type="protein sequence ID" value="MTI28930.1"/>
    <property type="molecule type" value="Genomic_DNA"/>
</dbReference>
<feature type="domain" description="PKD-like" evidence="1">
    <location>
        <begin position="2032"/>
        <end position="2126"/>
    </location>
</feature>
<evidence type="ECO:0000259" key="1">
    <source>
        <dbReference type="Pfam" id="PF19406"/>
    </source>
</evidence>
<feature type="domain" description="PKD-like" evidence="1">
    <location>
        <begin position="1829"/>
        <end position="1917"/>
    </location>
</feature>
<dbReference type="Proteomes" id="UP000798808">
    <property type="component" value="Unassembled WGS sequence"/>
</dbReference>
<dbReference type="InterPro" id="IPR045829">
    <property type="entry name" value="PKD_6"/>
</dbReference>